<evidence type="ECO:0000259" key="3">
    <source>
        <dbReference type="PROSITE" id="PS50280"/>
    </source>
</evidence>
<protein>
    <recommendedName>
        <fullName evidence="3">SET domain-containing protein</fullName>
    </recommendedName>
</protein>
<dbReference type="AlphaFoldDB" id="A0A0G4FN53"/>
<dbReference type="Pfam" id="PF00856">
    <property type="entry name" value="SET"/>
    <property type="match status" value="1"/>
</dbReference>
<keyword evidence="2" id="KW-1133">Transmembrane helix</keyword>
<gene>
    <name evidence="4" type="ORF">Cvel_17908</name>
</gene>
<keyword evidence="2" id="KW-0812">Transmembrane</keyword>
<dbReference type="VEuPathDB" id="CryptoDB:Cvel_17908"/>
<organism evidence="4">
    <name type="scientific">Chromera velia CCMP2878</name>
    <dbReference type="NCBI Taxonomy" id="1169474"/>
    <lineage>
        <taxon>Eukaryota</taxon>
        <taxon>Sar</taxon>
        <taxon>Alveolata</taxon>
        <taxon>Colpodellida</taxon>
        <taxon>Chromeraceae</taxon>
        <taxon>Chromera</taxon>
    </lineage>
</organism>
<dbReference type="InterPro" id="IPR046341">
    <property type="entry name" value="SET_dom_sf"/>
</dbReference>
<dbReference type="InterPro" id="IPR001214">
    <property type="entry name" value="SET_dom"/>
</dbReference>
<evidence type="ECO:0000256" key="2">
    <source>
        <dbReference type="SAM" id="Phobius"/>
    </source>
</evidence>
<feature type="transmembrane region" description="Helical" evidence="2">
    <location>
        <begin position="44"/>
        <end position="65"/>
    </location>
</feature>
<evidence type="ECO:0000256" key="1">
    <source>
        <dbReference type="SAM" id="MobiDB-lite"/>
    </source>
</evidence>
<feature type="domain" description="SET" evidence="3">
    <location>
        <begin position="86"/>
        <end position="193"/>
    </location>
</feature>
<feature type="region of interest" description="Disordered" evidence="1">
    <location>
        <begin position="1"/>
        <end position="22"/>
    </location>
</feature>
<feature type="compositionally biased region" description="Basic and acidic residues" evidence="1">
    <location>
        <begin position="220"/>
        <end position="235"/>
    </location>
</feature>
<dbReference type="EMBL" id="CDMZ01000502">
    <property type="protein sequence ID" value="CEM15680.1"/>
    <property type="molecule type" value="Genomic_DNA"/>
</dbReference>
<dbReference type="Gene3D" id="2.170.270.10">
    <property type="entry name" value="SET domain"/>
    <property type="match status" value="1"/>
</dbReference>
<dbReference type="SUPFAM" id="SSF82199">
    <property type="entry name" value="SET domain"/>
    <property type="match status" value="1"/>
</dbReference>
<sequence length="235" mass="25562">MRKATAEGSECSDPSGSSYMQYPPEPAEGLVWASGVNTSNGKKAVGILKTIAGAVVLVFAFLGVLSTVSGPKEVFVPGHREITASEGTTFKESHIAGRGTFALRPFKKGELVERCPILRTDASALPPPLDDYWFTGPEGTDAFIPLGLCGLYNHGGAQDANCDHFSDEADPDVLLLYANRDIEEGEELLLDYGDEFWDSRLEDHETHHEEDPSEWEEDEHPVNHAAEGEGHKGIH</sequence>
<feature type="region of interest" description="Disordered" evidence="1">
    <location>
        <begin position="203"/>
        <end position="235"/>
    </location>
</feature>
<dbReference type="PROSITE" id="PS50280">
    <property type="entry name" value="SET"/>
    <property type="match status" value="1"/>
</dbReference>
<accession>A0A0G4FN53</accession>
<dbReference type="SMART" id="SM00317">
    <property type="entry name" value="SET"/>
    <property type="match status" value="1"/>
</dbReference>
<reference evidence="4" key="1">
    <citation type="submission" date="2014-11" db="EMBL/GenBank/DDBJ databases">
        <authorList>
            <person name="Otto D Thomas"/>
            <person name="Naeem Raeece"/>
        </authorList>
    </citation>
    <scope>NUCLEOTIDE SEQUENCE</scope>
</reference>
<name>A0A0G4FN53_9ALVE</name>
<proteinExistence type="predicted"/>
<keyword evidence="2" id="KW-0472">Membrane</keyword>
<evidence type="ECO:0000313" key="4">
    <source>
        <dbReference type="EMBL" id="CEM15680.1"/>
    </source>
</evidence>